<keyword evidence="6 7" id="KW-0472">Membrane</keyword>
<accession>A0A162ME56</accession>
<dbReference type="RefSeq" id="WP_222927099.1">
    <property type="nucleotide sequence ID" value="NZ_LOHZ01000035.1"/>
</dbReference>
<evidence type="ECO:0000256" key="5">
    <source>
        <dbReference type="ARBA" id="ARBA00022989"/>
    </source>
</evidence>
<dbReference type="SUPFAM" id="SSF160240">
    <property type="entry name" value="Cation efflux protein cytoplasmic domain-like"/>
    <property type="match status" value="1"/>
</dbReference>
<dbReference type="Proteomes" id="UP000075737">
    <property type="component" value="Unassembled WGS sequence"/>
</dbReference>
<gene>
    <name evidence="10" type="ORF">ATZ99_16490</name>
</gene>
<evidence type="ECO:0000259" key="9">
    <source>
        <dbReference type="Pfam" id="PF16916"/>
    </source>
</evidence>
<dbReference type="PATRIC" id="fig|520767.4.peg.1765"/>
<feature type="domain" description="Cation efflux protein cytoplasmic" evidence="9">
    <location>
        <begin position="239"/>
        <end position="313"/>
    </location>
</feature>
<dbReference type="GO" id="GO:0008324">
    <property type="term" value="F:monoatomic cation transmembrane transporter activity"/>
    <property type="evidence" value="ECO:0007669"/>
    <property type="project" value="InterPro"/>
</dbReference>
<dbReference type="Gene3D" id="3.30.70.1350">
    <property type="entry name" value="Cation efflux protein, cytoplasmic domain"/>
    <property type="match status" value="1"/>
</dbReference>
<feature type="domain" description="Cation efflux protein transmembrane" evidence="8">
    <location>
        <begin position="42"/>
        <end position="234"/>
    </location>
</feature>
<name>A0A162ME56_9FIRM</name>
<evidence type="ECO:0000313" key="10">
    <source>
        <dbReference type="EMBL" id="KYO65415.1"/>
    </source>
</evidence>
<dbReference type="InterPro" id="IPR027469">
    <property type="entry name" value="Cation_efflux_TMD_sf"/>
</dbReference>
<feature type="transmembrane region" description="Helical" evidence="7">
    <location>
        <begin position="209"/>
        <end position="227"/>
    </location>
</feature>
<dbReference type="InterPro" id="IPR027470">
    <property type="entry name" value="Cation_efflux_CTD"/>
</dbReference>
<dbReference type="FunFam" id="1.20.1510.10:FF:000006">
    <property type="entry name" value="Divalent cation efflux transporter"/>
    <property type="match status" value="1"/>
</dbReference>
<organism evidence="10 11">
    <name type="scientific">Thermovenabulum gondwanense</name>
    <dbReference type="NCBI Taxonomy" id="520767"/>
    <lineage>
        <taxon>Bacteria</taxon>
        <taxon>Bacillati</taxon>
        <taxon>Bacillota</taxon>
        <taxon>Clostridia</taxon>
        <taxon>Thermosediminibacterales</taxon>
        <taxon>Thermosediminibacteraceae</taxon>
        <taxon>Thermovenabulum</taxon>
    </lineage>
</organism>
<evidence type="ECO:0000256" key="1">
    <source>
        <dbReference type="ARBA" id="ARBA00004141"/>
    </source>
</evidence>
<dbReference type="Pfam" id="PF16916">
    <property type="entry name" value="ZT_dimer"/>
    <property type="match status" value="1"/>
</dbReference>
<dbReference type="AlphaFoldDB" id="A0A162ME56"/>
<comment type="subcellular location">
    <subcellularLocation>
        <location evidence="1">Membrane</location>
        <topology evidence="1">Multi-pass membrane protein</topology>
    </subcellularLocation>
</comment>
<dbReference type="NCBIfam" id="TIGR01297">
    <property type="entry name" value="CDF"/>
    <property type="match status" value="1"/>
</dbReference>
<feature type="transmembrane region" description="Helical" evidence="7">
    <location>
        <begin position="138"/>
        <end position="155"/>
    </location>
</feature>
<comment type="similarity">
    <text evidence="2">Belongs to the cation diffusion facilitator (CDF) transporter (TC 2.A.4) family.</text>
</comment>
<evidence type="ECO:0000256" key="2">
    <source>
        <dbReference type="ARBA" id="ARBA00008114"/>
    </source>
</evidence>
<feature type="transmembrane region" description="Helical" evidence="7">
    <location>
        <begin position="67"/>
        <end position="88"/>
    </location>
</feature>
<dbReference type="InterPro" id="IPR050291">
    <property type="entry name" value="CDF_Transporter"/>
</dbReference>
<dbReference type="SUPFAM" id="SSF161111">
    <property type="entry name" value="Cation efflux protein transmembrane domain-like"/>
    <property type="match status" value="1"/>
</dbReference>
<dbReference type="STRING" id="520767.ATZ99_16490"/>
<comment type="caution">
    <text evidence="10">The sequence shown here is derived from an EMBL/GenBank/DDBJ whole genome shotgun (WGS) entry which is preliminary data.</text>
</comment>
<feature type="transmembrane region" description="Helical" evidence="7">
    <location>
        <begin position="36"/>
        <end position="61"/>
    </location>
</feature>
<reference evidence="10 11" key="1">
    <citation type="submission" date="2015-12" db="EMBL/GenBank/DDBJ databases">
        <title>Draft genome of Thermovenabulum gondwanense isolated from a red thermophilic microbial mat colonisisng an outflow channel of a bore well.</title>
        <authorList>
            <person name="Patel B.K."/>
        </authorList>
    </citation>
    <scope>NUCLEOTIDE SEQUENCE [LARGE SCALE GENOMIC DNA]</scope>
    <source>
        <strain evidence="10 11">R270</strain>
    </source>
</reference>
<dbReference type="InterPro" id="IPR036837">
    <property type="entry name" value="Cation_efflux_CTD_sf"/>
</dbReference>
<feature type="transmembrane region" description="Helical" evidence="7">
    <location>
        <begin position="108"/>
        <end position="126"/>
    </location>
</feature>
<protein>
    <submittedName>
        <fullName evidence="10">Putative cation efflux system protein</fullName>
    </submittedName>
</protein>
<keyword evidence="5 7" id="KW-1133">Transmembrane helix</keyword>
<evidence type="ECO:0000256" key="7">
    <source>
        <dbReference type="SAM" id="Phobius"/>
    </source>
</evidence>
<evidence type="ECO:0000313" key="11">
    <source>
        <dbReference type="Proteomes" id="UP000075737"/>
    </source>
</evidence>
<keyword evidence="4 7" id="KW-0812">Transmembrane</keyword>
<dbReference type="GO" id="GO:0016020">
    <property type="term" value="C:membrane"/>
    <property type="evidence" value="ECO:0007669"/>
    <property type="project" value="UniProtKB-SubCell"/>
</dbReference>
<dbReference type="Gene3D" id="1.20.1510.10">
    <property type="entry name" value="Cation efflux protein transmembrane domain"/>
    <property type="match status" value="1"/>
</dbReference>
<dbReference type="PANTHER" id="PTHR43840:SF15">
    <property type="entry name" value="MITOCHONDRIAL METAL TRANSPORTER 1-RELATED"/>
    <property type="match status" value="1"/>
</dbReference>
<dbReference type="InterPro" id="IPR058533">
    <property type="entry name" value="Cation_efflux_TM"/>
</dbReference>
<dbReference type="Pfam" id="PF01545">
    <property type="entry name" value="Cation_efflux"/>
    <property type="match status" value="1"/>
</dbReference>
<sequence length="326" mass="36852">MLDKIIKNTTDFFILKILKLDPAKEKYTKPDERKKIAYLESWVSIVGNFFLSIIKILLGMILNSISLIADGIHTASDVLTSVAVLLGFKFSAVPPDEKHPYGHGRIEFLASLLIALLLTVVGFEFGKSSYERFIANEKVAGSYLVAFFMLVSAIFKEWMSRFSIELGNRISAQALIADAWHHRTDAIASVLVAVAIISSKYGYYKVDAVFGFLVSALIIYTGTTMAYESCSKLIGEIAQEEMIKEIQETAYLFPHVVDVHKVFIHDYGAYKEISMHVVLNHELTFFEAHELSEKIERQIEEKIHCNVTVHVEPSYVKNDTNRENLD</sequence>
<evidence type="ECO:0000259" key="8">
    <source>
        <dbReference type="Pfam" id="PF01545"/>
    </source>
</evidence>
<evidence type="ECO:0000256" key="6">
    <source>
        <dbReference type="ARBA" id="ARBA00023136"/>
    </source>
</evidence>
<dbReference type="InterPro" id="IPR002524">
    <property type="entry name" value="Cation_efflux"/>
</dbReference>
<evidence type="ECO:0000256" key="3">
    <source>
        <dbReference type="ARBA" id="ARBA00022448"/>
    </source>
</evidence>
<proteinExistence type="inferred from homology"/>
<dbReference type="EMBL" id="LOHZ01000035">
    <property type="protein sequence ID" value="KYO65415.1"/>
    <property type="molecule type" value="Genomic_DNA"/>
</dbReference>
<evidence type="ECO:0000256" key="4">
    <source>
        <dbReference type="ARBA" id="ARBA00022692"/>
    </source>
</evidence>
<keyword evidence="3" id="KW-0813">Transport</keyword>
<dbReference type="PANTHER" id="PTHR43840">
    <property type="entry name" value="MITOCHONDRIAL METAL TRANSPORTER 1-RELATED"/>
    <property type="match status" value="1"/>
</dbReference>
<keyword evidence="11" id="KW-1185">Reference proteome</keyword>